<keyword evidence="2" id="KW-1185">Reference proteome</keyword>
<protein>
    <submittedName>
        <fullName evidence="1">Uncharacterized protein</fullName>
    </submittedName>
</protein>
<organism evidence="1 2">
    <name type="scientific">Brachionus plicatilis</name>
    <name type="common">Marine rotifer</name>
    <name type="synonym">Brachionus muelleri</name>
    <dbReference type="NCBI Taxonomy" id="10195"/>
    <lineage>
        <taxon>Eukaryota</taxon>
        <taxon>Metazoa</taxon>
        <taxon>Spiralia</taxon>
        <taxon>Gnathifera</taxon>
        <taxon>Rotifera</taxon>
        <taxon>Eurotatoria</taxon>
        <taxon>Monogononta</taxon>
        <taxon>Pseudotrocha</taxon>
        <taxon>Ploima</taxon>
        <taxon>Brachionidae</taxon>
        <taxon>Brachionus</taxon>
    </lineage>
</organism>
<dbReference type="OrthoDB" id="10214610at2759"/>
<gene>
    <name evidence="1" type="ORF">BpHYR1_022396</name>
</gene>
<dbReference type="EMBL" id="REGN01003697">
    <property type="protein sequence ID" value="RNA21295.1"/>
    <property type="molecule type" value="Genomic_DNA"/>
</dbReference>
<reference evidence="1 2" key="1">
    <citation type="journal article" date="2018" name="Sci. Rep.">
        <title>Genomic signatures of local adaptation to the degree of environmental predictability in rotifers.</title>
        <authorList>
            <person name="Franch-Gras L."/>
            <person name="Hahn C."/>
            <person name="Garcia-Roger E.M."/>
            <person name="Carmona M.J."/>
            <person name="Serra M."/>
            <person name="Gomez A."/>
        </authorList>
    </citation>
    <scope>NUCLEOTIDE SEQUENCE [LARGE SCALE GENOMIC DNA]</scope>
    <source>
        <strain evidence="1">HYR1</strain>
    </source>
</reference>
<sequence length="182" mass="21694">MDDLKVTLPCGFSADYKEIDQYDDIFICPICLTHQVERQQCLNMNRKKLVINQTVLSLKQKNFSECRKNLEIYRNMSNDYDDNRAMFKLKIDARKELIKLFINQKIDQHFEKMEVMEAKNEENLDIKTKLDLITNDCRKIDDLIRTINSAIKNLRDKHFHNQLDTKIILKNICKRDQKSSAY</sequence>
<dbReference type="Proteomes" id="UP000276133">
    <property type="component" value="Unassembled WGS sequence"/>
</dbReference>
<evidence type="ECO:0000313" key="1">
    <source>
        <dbReference type="EMBL" id="RNA21295.1"/>
    </source>
</evidence>
<name>A0A3M7RDC3_BRAPC</name>
<accession>A0A3M7RDC3</accession>
<dbReference type="AlphaFoldDB" id="A0A3M7RDC3"/>
<evidence type="ECO:0000313" key="2">
    <source>
        <dbReference type="Proteomes" id="UP000276133"/>
    </source>
</evidence>
<proteinExistence type="predicted"/>
<comment type="caution">
    <text evidence="1">The sequence shown here is derived from an EMBL/GenBank/DDBJ whole genome shotgun (WGS) entry which is preliminary data.</text>
</comment>